<dbReference type="Proteomes" id="UP000264541">
    <property type="component" value="Unassembled WGS sequence"/>
</dbReference>
<dbReference type="InterPro" id="IPR017853">
    <property type="entry name" value="GH"/>
</dbReference>
<evidence type="ECO:0000313" key="3">
    <source>
        <dbReference type="Proteomes" id="UP000264541"/>
    </source>
</evidence>
<dbReference type="InterPro" id="IPR015020">
    <property type="entry name" value="Rv2525c-like_Glyco_Hydro-like"/>
</dbReference>
<feature type="domain" description="Rv2525c-like glycoside hydrolase-like" evidence="1">
    <location>
        <begin position="46"/>
        <end position="220"/>
    </location>
</feature>
<dbReference type="SUPFAM" id="SSF51445">
    <property type="entry name" value="(Trans)glycosidases"/>
    <property type="match status" value="1"/>
</dbReference>
<dbReference type="AlphaFoldDB" id="A0A372LQU6"/>
<sequence>MYIQQSNTVISEVINVSFLWGVDSALSVNQEILNCVTISYGKPLYWGRYLSRVEGAAEGLTRNEILFLHKNGIRVMPIYSNFRSAVGLRSGNITAQNAVAHARRLNIPEGKILFANIERFFQVDSAWIEGWFSTIRTSGYRCGYYHDPLIGEFNREFCEAVKNNEKIAIESILWSAEPETGATKQQNAPRFGPKTVNCQSNTWGWQYGRDATACPIDTNIINDKLYNFLY</sequence>
<protein>
    <submittedName>
        <fullName evidence="2">DUF1906 domain-containing protein</fullName>
    </submittedName>
</protein>
<organism evidence="2 3">
    <name type="scientific">Peribacillus saganii</name>
    <dbReference type="NCBI Taxonomy" id="2303992"/>
    <lineage>
        <taxon>Bacteria</taxon>
        <taxon>Bacillati</taxon>
        <taxon>Bacillota</taxon>
        <taxon>Bacilli</taxon>
        <taxon>Bacillales</taxon>
        <taxon>Bacillaceae</taxon>
        <taxon>Peribacillus</taxon>
    </lineage>
</organism>
<evidence type="ECO:0000259" key="1">
    <source>
        <dbReference type="Pfam" id="PF08924"/>
    </source>
</evidence>
<gene>
    <name evidence="2" type="ORF">D0469_06405</name>
</gene>
<dbReference type="Pfam" id="PF08924">
    <property type="entry name" value="Rv2525c_GlyHyd-like"/>
    <property type="match status" value="1"/>
</dbReference>
<dbReference type="RefSeq" id="WP_117325855.1">
    <property type="nucleotide sequence ID" value="NZ_QVTE01000015.1"/>
</dbReference>
<dbReference type="OrthoDB" id="2080590at2"/>
<reference evidence="2 3" key="1">
    <citation type="submission" date="2018-08" db="EMBL/GenBank/DDBJ databases">
        <title>Bacillus chawlae sp. nov., Bacillus glennii sp. nov., and Bacillus saganii sp. nov. Isolated from the Vehicle Assembly Building at Kennedy Space Center where the Viking Spacecraft were Assembled.</title>
        <authorList>
            <person name="Seuylemezian A."/>
            <person name="Vaishampayan P."/>
        </authorList>
    </citation>
    <scope>NUCLEOTIDE SEQUENCE [LARGE SCALE GENOMIC DNA]</scope>
    <source>
        <strain evidence="2 3">V47-23a</strain>
    </source>
</reference>
<dbReference type="Gene3D" id="3.20.20.80">
    <property type="entry name" value="Glycosidases"/>
    <property type="match status" value="1"/>
</dbReference>
<accession>A0A372LQU6</accession>
<proteinExistence type="predicted"/>
<dbReference type="EMBL" id="QVTE01000015">
    <property type="protein sequence ID" value="RFU70603.1"/>
    <property type="molecule type" value="Genomic_DNA"/>
</dbReference>
<evidence type="ECO:0000313" key="2">
    <source>
        <dbReference type="EMBL" id="RFU70603.1"/>
    </source>
</evidence>
<comment type="caution">
    <text evidence="2">The sequence shown here is derived from an EMBL/GenBank/DDBJ whole genome shotgun (WGS) entry which is preliminary data.</text>
</comment>
<name>A0A372LQU6_9BACI</name>
<keyword evidence="3" id="KW-1185">Reference proteome</keyword>